<protein>
    <submittedName>
        <fullName evidence="3">3-oxoadipate enol-lactonase</fullName>
        <ecNumber evidence="3">3.1.1.24</ecNumber>
    </submittedName>
</protein>
<evidence type="ECO:0000259" key="2">
    <source>
        <dbReference type="Pfam" id="PF02627"/>
    </source>
</evidence>
<sequence length="377" mass="39778">MTIAHEVLGPPDAPVLVLLNSLGSTRAMWDPQVGPLSDRLRVVRTDARGHGESAVVDGPWTVADLGRDVLELLDELGVARAHLVGLSLGGATAQWIAVHAPERVHTLSLLCTSAHWPDVQPWIDRAAAVRADGVASIAPAVVGRWFTPELAQRDPALVAWAQAMVASTPAEGYATACEALATWDGRADLGRITAPTLVVAGDLDPATPPAMLREIAEGVPGAALHVLPRASHLANLEQAGTVTGLLLAHVLGQGSYEQGLATRRAVLGDAHVDRSLAGVTPFTAGWQEFITRTAWGDVWNRPGLDRRTRSIITLTALVALGNEHELVTHVRAAVTNGLTEDEIGEVLLHTAVYAGVPRSNRAFAVAQEALHPTAPPL</sequence>
<dbReference type="SUPFAM" id="SSF69118">
    <property type="entry name" value="AhpD-like"/>
    <property type="match status" value="1"/>
</dbReference>
<dbReference type="PRINTS" id="PR00111">
    <property type="entry name" value="ABHYDROLASE"/>
</dbReference>
<dbReference type="EC" id="3.1.1.24" evidence="3"/>
<dbReference type="Pfam" id="PF02627">
    <property type="entry name" value="CMD"/>
    <property type="match status" value="1"/>
</dbReference>
<dbReference type="InterPro" id="IPR026968">
    <property type="entry name" value="PcaD/CatD"/>
</dbReference>
<evidence type="ECO:0000313" key="4">
    <source>
        <dbReference type="Proteomes" id="UP001164965"/>
    </source>
</evidence>
<dbReference type="Gene3D" id="1.20.1290.10">
    <property type="entry name" value="AhpD-like"/>
    <property type="match status" value="1"/>
</dbReference>
<dbReference type="InterPro" id="IPR012788">
    <property type="entry name" value="Decarb_PcaC"/>
</dbReference>
<dbReference type="Pfam" id="PF00561">
    <property type="entry name" value="Abhydrolase_1"/>
    <property type="match status" value="1"/>
</dbReference>
<evidence type="ECO:0000259" key="1">
    <source>
        <dbReference type="Pfam" id="PF00561"/>
    </source>
</evidence>
<evidence type="ECO:0000313" key="3">
    <source>
        <dbReference type="EMBL" id="UZJ24987.1"/>
    </source>
</evidence>
<dbReference type="InterPro" id="IPR029032">
    <property type="entry name" value="AhpD-like"/>
</dbReference>
<dbReference type="Proteomes" id="UP001164965">
    <property type="component" value="Chromosome"/>
</dbReference>
<dbReference type="NCBIfam" id="TIGR02425">
    <property type="entry name" value="decarb_PcaC"/>
    <property type="match status" value="1"/>
</dbReference>
<keyword evidence="3" id="KW-0378">Hydrolase</keyword>
<dbReference type="SUPFAM" id="SSF53474">
    <property type="entry name" value="alpha/beta-Hydrolases"/>
    <property type="match status" value="1"/>
</dbReference>
<dbReference type="InterPro" id="IPR052512">
    <property type="entry name" value="4CMD/NDH-1_regulator"/>
</dbReference>
<dbReference type="GO" id="GO:0047570">
    <property type="term" value="F:3-oxoadipate enol-lactonase activity"/>
    <property type="evidence" value="ECO:0007669"/>
    <property type="project" value="UniProtKB-EC"/>
</dbReference>
<feature type="domain" description="Carboxymuconolactone decarboxylase-like" evidence="2">
    <location>
        <begin position="286"/>
        <end position="368"/>
    </location>
</feature>
<dbReference type="InterPro" id="IPR029058">
    <property type="entry name" value="AB_hydrolase_fold"/>
</dbReference>
<organism evidence="3 4">
    <name type="scientific">Rhodococcus antarcticus</name>
    <dbReference type="NCBI Taxonomy" id="2987751"/>
    <lineage>
        <taxon>Bacteria</taxon>
        <taxon>Bacillati</taxon>
        <taxon>Actinomycetota</taxon>
        <taxon>Actinomycetes</taxon>
        <taxon>Mycobacteriales</taxon>
        <taxon>Nocardiaceae</taxon>
        <taxon>Rhodococcus</taxon>
    </lineage>
</organism>
<feature type="domain" description="AB hydrolase-1" evidence="1">
    <location>
        <begin position="14"/>
        <end position="237"/>
    </location>
</feature>
<dbReference type="InterPro" id="IPR003779">
    <property type="entry name" value="CMD-like"/>
</dbReference>
<reference evidence="3" key="1">
    <citation type="submission" date="2022-10" db="EMBL/GenBank/DDBJ databases">
        <title>Rhodococcus sp.75.</title>
        <authorList>
            <person name="Sun M."/>
        </authorList>
    </citation>
    <scope>NUCLEOTIDE SEQUENCE</scope>
    <source>
        <strain evidence="3">75</strain>
    </source>
</reference>
<name>A0ABY6NZZ7_9NOCA</name>
<dbReference type="PANTHER" id="PTHR33570">
    <property type="entry name" value="4-CARBOXYMUCONOLACTONE DECARBOXYLASE FAMILY PROTEIN"/>
    <property type="match status" value="1"/>
</dbReference>
<dbReference type="InterPro" id="IPR000073">
    <property type="entry name" value="AB_hydrolase_1"/>
</dbReference>
<proteinExistence type="predicted"/>
<dbReference type="PANTHER" id="PTHR33570:SF2">
    <property type="entry name" value="CARBOXYMUCONOLACTONE DECARBOXYLASE-LIKE DOMAIN-CONTAINING PROTEIN"/>
    <property type="match status" value="1"/>
</dbReference>
<keyword evidence="4" id="KW-1185">Reference proteome</keyword>
<accession>A0ABY6NZZ7</accession>
<dbReference type="NCBIfam" id="TIGR02427">
    <property type="entry name" value="protocat_pcaD"/>
    <property type="match status" value="1"/>
</dbReference>
<gene>
    <name evidence="3" type="primary">pcaD</name>
    <name evidence="3" type="ORF">RHODO2019_00240</name>
</gene>
<dbReference type="RefSeq" id="WP_265383093.1">
    <property type="nucleotide sequence ID" value="NZ_CP110615.1"/>
</dbReference>
<dbReference type="Gene3D" id="3.40.50.1820">
    <property type="entry name" value="alpha/beta hydrolase"/>
    <property type="match status" value="1"/>
</dbReference>
<dbReference type="EMBL" id="CP110615">
    <property type="protein sequence ID" value="UZJ24987.1"/>
    <property type="molecule type" value="Genomic_DNA"/>
</dbReference>